<dbReference type="PANTHER" id="PTHR43004">
    <property type="entry name" value="TRK SYSTEM POTASSIUM UPTAKE PROTEIN"/>
    <property type="match status" value="1"/>
</dbReference>
<dbReference type="InterPro" id="IPR036188">
    <property type="entry name" value="FAD/NAD-bd_sf"/>
</dbReference>
<dbReference type="SUPFAM" id="SSF51905">
    <property type="entry name" value="FAD/NAD(P)-binding domain"/>
    <property type="match status" value="1"/>
</dbReference>
<keyword evidence="2" id="KW-0285">Flavoprotein</keyword>
<dbReference type="Gene3D" id="3.50.50.60">
    <property type="entry name" value="FAD/NAD(P)-binding domain"/>
    <property type="match status" value="1"/>
</dbReference>
<dbReference type="GO" id="GO:0016709">
    <property type="term" value="F:oxidoreductase activity, acting on paired donors, with incorporation or reduction of molecular oxygen, NAD(P)H as one donor, and incorporation of one atom of oxygen"/>
    <property type="evidence" value="ECO:0007669"/>
    <property type="project" value="UniProtKB-ARBA"/>
</dbReference>
<dbReference type="PANTHER" id="PTHR43004:SF19">
    <property type="entry name" value="BINDING MONOOXYGENASE, PUTATIVE (JCVI)-RELATED"/>
    <property type="match status" value="1"/>
</dbReference>
<comment type="cofactor">
    <cofactor evidence="1">
        <name>FAD</name>
        <dbReference type="ChEBI" id="CHEBI:57692"/>
    </cofactor>
</comment>
<evidence type="ECO:0000313" key="7">
    <source>
        <dbReference type="Proteomes" id="UP000050424"/>
    </source>
</evidence>
<dbReference type="Gene3D" id="3.30.9.10">
    <property type="entry name" value="D-Amino Acid Oxidase, subunit A, domain 2"/>
    <property type="match status" value="1"/>
</dbReference>
<evidence type="ECO:0000256" key="3">
    <source>
        <dbReference type="ARBA" id="ARBA00022827"/>
    </source>
</evidence>
<dbReference type="STRING" id="78410.A0A0P7ABA0"/>
<reference evidence="6 7" key="1">
    <citation type="submission" date="2015-09" db="EMBL/GenBank/DDBJ databases">
        <title>Draft genome of a European isolate of the apple canker pathogen Neonectria ditissima.</title>
        <authorList>
            <person name="Gomez-Cortecero A."/>
            <person name="Harrison R.J."/>
            <person name="Armitage A.D."/>
        </authorList>
    </citation>
    <scope>NUCLEOTIDE SEQUENCE [LARGE SCALE GENOMIC DNA]</scope>
    <source>
        <strain evidence="6 7">R09/05</strain>
    </source>
</reference>
<feature type="domain" description="FAD-binding" evidence="5">
    <location>
        <begin position="6"/>
        <end position="368"/>
    </location>
</feature>
<sequence>MSSTNKTSVIVVGGSLVGLSTALFLSSWKVPVILLERHPSSSPHPRAIGYTCRTIELFRSVDIDFRLPTTNWKGGPPRRVNVESLTGKWQDEKLWTGKPGAAPDGKPAARPRPLEEFSPVSGIATAQDKIEPVLRECAVERGADLRLGYTVASWAQNDEGVTVTAVDRDGAEITVEGKYLVACDGARSSIREKLGIQRSGVGHLKVLRSILFYCPQIDHYLESGFVQFQIEGREDGFEAFMTTYGEGRWALMWNPSDKLEVTKETMDEATQRDMIRKAVGEAIPDEGIDLITTAEWGLSGLVADKFSSGRVFLAGDAAHALPPNRGGYGANTGIADAHNIAWKLASVLNETSQPELLDTYDAERRPAAVVRHDQIFAREDYARYVAEREWAGKKAEILEDAAVEFGQIYRSEAIVGADESLPLAKRPDEWNGHPGTRAPHVPLRRGGETISSLDLFYRGWVVVSKDVSWKTISKEASESTGVKVAFVQVGEEVEETEDGNFGRSFGIDETGAVLVRPDGYVAWRVSTKPADAMEALRGGLGQVSFAAKSS</sequence>
<dbReference type="InterPro" id="IPR002938">
    <property type="entry name" value="FAD-bd"/>
</dbReference>
<dbReference type="InterPro" id="IPR050641">
    <property type="entry name" value="RIFMO-like"/>
</dbReference>
<protein>
    <recommendedName>
        <fullName evidence="5">FAD-binding domain-containing protein</fullName>
    </recommendedName>
</protein>
<dbReference type="OrthoDB" id="2690153at2759"/>
<keyword evidence="3" id="KW-0274">FAD</keyword>
<dbReference type="PRINTS" id="PR00420">
    <property type="entry name" value="RNGMNOXGNASE"/>
</dbReference>
<proteinExistence type="predicted"/>
<evidence type="ECO:0000256" key="2">
    <source>
        <dbReference type="ARBA" id="ARBA00022630"/>
    </source>
</evidence>
<dbReference type="EMBL" id="LKCW01000347">
    <property type="protein sequence ID" value="KPM34377.1"/>
    <property type="molecule type" value="Genomic_DNA"/>
</dbReference>
<evidence type="ECO:0000256" key="4">
    <source>
        <dbReference type="ARBA" id="ARBA00023002"/>
    </source>
</evidence>
<accession>A0A0P7ABA0</accession>
<gene>
    <name evidence="6" type="ORF">AK830_g12196</name>
</gene>
<organism evidence="6 7">
    <name type="scientific">Neonectria ditissima</name>
    <dbReference type="NCBI Taxonomy" id="78410"/>
    <lineage>
        <taxon>Eukaryota</taxon>
        <taxon>Fungi</taxon>
        <taxon>Dikarya</taxon>
        <taxon>Ascomycota</taxon>
        <taxon>Pezizomycotina</taxon>
        <taxon>Sordariomycetes</taxon>
        <taxon>Hypocreomycetidae</taxon>
        <taxon>Hypocreales</taxon>
        <taxon>Nectriaceae</taxon>
        <taxon>Neonectria</taxon>
    </lineage>
</organism>
<evidence type="ECO:0000313" key="6">
    <source>
        <dbReference type="EMBL" id="KPM34377.1"/>
    </source>
</evidence>
<keyword evidence="4" id="KW-0560">Oxidoreductase</keyword>
<dbReference type="AlphaFoldDB" id="A0A0P7ABA0"/>
<dbReference type="GO" id="GO:0071949">
    <property type="term" value="F:FAD binding"/>
    <property type="evidence" value="ECO:0007669"/>
    <property type="project" value="InterPro"/>
</dbReference>
<comment type="caution">
    <text evidence="6">The sequence shown here is derived from an EMBL/GenBank/DDBJ whole genome shotgun (WGS) entry which is preliminary data.</text>
</comment>
<evidence type="ECO:0000256" key="1">
    <source>
        <dbReference type="ARBA" id="ARBA00001974"/>
    </source>
</evidence>
<name>A0A0P7ABA0_9HYPO</name>
<dbReference type="Proteomes" id="UP000050424">
    <property type="component" value="Unassembled WGS sequence"/>
</dbReference>
<dbReference type="Gene3D" id="3.40.30.120">
    <property type="match status" value="1"/>
</dbReference>
<dbReference type="Pfam" id="PF01494">
    <property type="entry name" value="FAD_binding_3"/>
    <property type="match status" value="1"/>
</dbReference>
<dbReference type="Pfam" id="PF21274">
    <property type="entry name" value="Rng_hyd_C"/>
    <property type="match status" value="1"/>
</dbReference>
<keyword evidence="7" id="KW-1185">Reference proteome</keyword>
<evidence type="ECO:0000259" key="5">
    <source>
        <dbReference type="Pfam" id="PF01494"/>
    </source>
</evidence>